<sequence>MALSLSIRYYNFEELSLNDTRGREIRRYSLFGQDELLYKSILCVLHNKEISDDEFFSNDSLVKKHIEHGCQLLATLYKEVNEDSSELLAKLGGVIEGEGAPYSPTEVTKINIHVGTEELTKEKIYFELNNTVLHANSHLAIMGKPGVGKTQLLLKILADIRHLSNYKTNFILFDYKGDVISSKDFIKITKADTFSLPEQVLPINPFILPEYSKTQVKISAKEKAESFASIHRQFGVVQRGNLTEAIKQAYQAREKLEKRYPDFQEVAEIVNEMYRENKRKPDSLVEILKDFSEFGLFWDHDSKEQLINKVSEKTFIVDLHQLPVLKELVVYLVIERL</sequence>
<dbReference type="InterPro" id="IPR027417">
    <property type="entry name" value="P-loop_NTPase"/>
</dbReference>
<accession>X0ZPP4</accession>
<dbReference type="Gene3D" id="1.10.1220.160">
    <property type="entry name" value="DNA sulphur modification protein DndE"/>
    <property type="match status" value="1"/>
</dbReference>
<dbReference type="SUPFAM" id="SSF52540">
    <property type="entry name" value="P-loop containing nucleoside triphosphate hydrolases"/>
    <property type="match status" value="1"/>
</dbReference>
<dbReference type="Pfam" id="PF01935">
    <property type="entry name" value="DUF87"/>
    <property type="match status" value="1"/>
</dbReference>
<comment type="caution">
    <text evidence="2">The sequence shown here is derived from an EMBL/GenBank/DDBJ whole genome shotgun (WGS) entry which is preliminary data.</text>
</comment>
<dbReference type="InterPro" id="IPR002789">
    <property type="entry name" value="HerA_central"/>
</dbReference>
<proteinExistence type="predicted"/>
<dbReference type="AlphaFoldDB" id="X0ZPP4"/>
<feature type="non-terminal residue" evidence="2">
    <location>
        <position position="337"/>
    </location>
</feature>
<name>X0ZPP4_9ZZZZ</name>
<dbReference type="Gene3D" id="3.40.50.300">
    <property type="entry name" value="P-loop containing nucleotide triphosphate hydrolases"/>
    <property type="match status" value="1"/>
</dbReference>
<evidence type="ECO:0000313" key="2">
    <source>
        <dbReference type="EMBL" id="GAG71369.1"/>
    </source>
</evidence>
<reference evidence="2" key="1">
    <citation type="journal article" date="2014" name="Front. Microbiol.">
        <title>High frequency of phylogenetically diverse reductive dehalogenase-homologous genes in deep subseafloor sedimentary metagenomes.</title>
        <authorList>
            <person name="Kawai M."/>
            <person name="Futagami T."/>
            <person name="Toyoda A."/>
            <person name="Takaki Y."/>
            <person name="Nishi S."/>
            <person name="Hori S."/>
            <person name="Arai W."/>
            <person name="Tsubouchi T."/>
            <person name="Morono Y."/>
            <person name="Uchiyama I."/>
            <person name="Ito T."/>
            <person name="Fujiyama A."/>
            <person name="Inagaki F."/>
            <person name="Takami H."/>
        </authorList>
    </citation>
    <scope>NUCLEOTIDE SEQUENCE</scope>
    <source>
        <strain evidence="2">Expedition CK06-06</strain>
    </source>
</reference>
<protein>
    <recommendedName>
        <fullName evidence="1">Helicase HerA central domain-containing protein</fullName>
    </recommendedName>
</protein>
<dbReference type="EMBL" id="BART01000367">
    <property type="protein sequence ID" value="GAG71369.1"/>
    <property type="molecule type" value="Genomic_DNA"/>
</dbReference>
<dbReference type="InterPro" id="IPR038472">
    <property type="entry name" value="DndE_sf"/>
</dbReference>
<evidence type="ECO:0000259" key="1">
    <source>
        <dbReference type="Pfam" id="PF01935"/>
    </source>
</evidence>
<gene>
    <name evidence="2" type="ORF">S01H4_01857</name>
</gene>
<feature type="domain" description="Helicase HerA central" evidence="1">
    <location>
        <begin position="123"/>
        <end position="334"/>
    </location>
</feature>
<organism evidence="2">
    <name type="scientific">marine sediment metagenome</name>
    <dbReference type="NCBI Taxonomy" id="412755"/>
    <lineage>
        <taxon>unclassified sequences</taxon>
        <taxon>metagenomes</taxon>
        <taxon>ecological metagenomes</taxon>
    </lineage>
</organism>